<name>A0A7J8M023_9ROSI</name>
<proteinExistence type="predicted"/>
<gene>
    <name evidence="2" type="ORF">Golob_015091</name>
</gene>
<protein>
    <submittedName>
        <fullName evidence="2">Uncharacterized protein</fullName>
    </submittedName>
</protein>
<organism evidence="2 3">
    <name type="scientific">Gossypium lobatum</name>
    <dbReference type="NCBI Taxonomy" id="34289"/>
    <lineage>
        <taxon>Eukaryota</taxon>
        <taxon>Viridiplantae</taxon>
        <taxon>Streptophyta</taxon>
        <taxon>Embryophyta</taxon>
        <taxon>Tracheophyta</taxon>
        <taxon>Spermatophyta</taxon>
        <taxon>Magnoliopsida</taxon>
        <taxon>eudicotyledons</taxon>
        <taxon>Gunneridae</taxon>
        <taxon>Pentapetalae</taxon>
        <taxon>rosids</taxon>
        <taxon>malvids</taxon>
        <taxon>Malvales</taxon>
        <taxon>Malvaceae</taxon>
        <taxon>Malvoideae</taxon>
        <taxon>Gossypium</taxon>
    </lineage>
</organism>
<keyword evidence="3" id="KW-1185">Reference proteome</keyword>
<sequence>MSKEVAKQVETRWKGSKASRTRDMLLTLEGRVVNLKESMRDTKETFKMMGGHIEELILEKEQLKEHVAETLSSNEDNEATVAKLHKKIEELEGELAFCHVTVGKRVFGRTPSHKVDASKLKKFKGASSIREVDNLWEIEQYFCTIGIKEDDAKVNTASLYLTNVALLWCIVGSQM</sequence>
<evidence type="ECO:0000313" key="3">
    <source>
        <dbReference type="Proteomes" id="UP000593572"/>
    </source>
</evidence>
<comment type="caution">
    <text evidence="2">The sequence shown here is derived from an EMBL/GenBank/DDBJ whole genome shotgun (WGS) entry which is preliminary data.</text>
</comment>
<reference evidence="2 3" key="1">
    <citation type="journal article" date="2019" name="Genome Biol. Evol.">
        <title>Insights into the evolution of the New World diploid cottons (Gossypium, subgenus Houzingenia) based on genome sequencing.</title>
        <authorList>
            <person name="Grover C.E."/>
            <person name="Arick M.A. 2nd"/>
            <person name="Thrash A."/>
            <person name="Conover J.L."/>
            <person name="Sanders W.S."/>
            <person name="Peterson D.G."/>
            <person name="Frelichowski J.E."/>
            <person name="Scheffler J.A."/>
            <person name="Scheffler B.E."/>
            <person name="Wendel J.F."/>
        </authorList>
    </citation>
    <scope>NUCLEOTIDE SEQUENCE [LARGE SCALE GENOMIC DNA]</scope>
    <source>
        <strain evidence="2">157</strain>
        <tissue evidence="2">Leaf</tissue>
    </source>
</reference>
<dbReference type="EMBL" id="JABEZX010000006">
    <property type="protein sequence ID" value="MBA0558054.1"/>
    <property type="molecule type" value="Genomic_DNA"/>
</dbReference>
<evidence type="ECO:0000313" key="2">
    <source>
        <dbReference type="EMBL" id="MBA0558054.1"/>
    </source>
</evidence>
<dbReference type="Proteomes" id="UP000593572">
    <property type="component" value="Unassembled WGS sequence"/>
</dbReference>
<dbReference type="AlphaFoldDB" id="A0A7J8M023"/>
<keyword evidence="1" id="KW-0175">Coiled coil</keyword>
<feature type="coiled-coil region" evidence="1">
    <location>
        <begin position="53"/>
        <end position="94"/>
    </location>
</feature>
<evidence type="ECO:0000256" key="1">
    <source>
        <dbReference type="SAM" id="Coils"/>
    </source>
</evidence>
<accession>A0A7J8M023</accession>